<dbReference type="PANTHER" id="PTHR46080">
    <property type="entry name" value="MITOCHONDRIAL SUBSTRATE CARRIER FAMILY PROTEIN J"/>
    <property type="match status" value="1"/>
</dbReference>
<dbReference type="EnsemblPlants" id="KRH15619">
    <property type="protein sequence ID" value="KRH15619"/>
    <property type="gene ID" value="GLYMA_14G099800"/>
</dbReference>
<evidence type="ECO:0000313" key="7">
    <source>
        <dbReference type="EMBL" id="KRH15619.1"/>
    </source>
</evidence>
<organism evidence="7">
    <name type="scientific">Glycine max</name>
    <name type="common">Soybean</name>
    <name type="synonym">Glycine hispida</name>
    <dbReference type="NCBI Taxonomy" id="3847"/>
    <lineage>
        <taxon>Eukaryota</taxon>
        <taxon>Viridiplantae</taxon>
        <taxon>Streptophyta</taxon>
        <taxon>Embryophyta</taxon>
        <taxon>Tracheophyta</taxon>
        <taxon>Spermatophyta</taxon>
        <taxon>Magnoliopsida</taxon>
        <taxon>eudicotyledons</taxon>
        <taxon>Gunneridae</taxon>
        <taxon>Pentapetalae</taxon>
        <taxon>rosids</taxon>
        <taxon>fabids</taxon>
        <taxon>Fabales</taxon>
        <taxon>Fabaceae</taxon>
        <taxon>Papilionoideae</taxon>
        <taxon>50 kb inversion clade</taxon>
        <taxon>NPAAA clade</taxon>
        <taxon>indigoferoid/millettioid clade</taxon>
        <taxon>Phaseoleae</taxon>
        <taxon>Glycine</taxon>
        <taxon>Glycine subgen. Soja</taxon>
    </lineage>
</organism>
<dbReference type="AlphaFoldDB" id="A0A0R0GIS2"/>
<evidence type="ECO:0000256" key="2">
    <source>
        <dbReference type="ARBA" id="ARBA00022692"/>
    </source>
</evidence>
<feature type="transmembrane region" description="Helical" evidence="6">
    <location>
        <begin position="132"/>
        <end position="153"/>
    </location>
</feature>
<reference evidence="8" key="2">
    <citation type="submission" date="2018-02" db="UniProtKB">
        <authorList>
            <consortium name="EnsemblPlants"/>
        </authorList>
    </citation>
    <scope>IDENTIFICATION</scope>
    <source>
        <strain evidence="8">Williams 82</strain>
    </source>
</reference>
<evidence type="ECO:0000313" key="9">
    <source>
        <dbReference type="Proteomes" id="UP000008827"/>
    </source>
</evidence>
<dbReference type="SUPFAM" id="SSF103506">
    <property type="entry name" value="Mitochondrial carrier"/>
    <property type="match status" value="1"/>
</dbReference>
<dbReference type="PROSITE" id="PS50920">
    <property type="entry name" value="SOLCAR"/>
    <property type="match status" value="2"/>
</dbReference>
<evidence type="ECO:0000256" key="1">
    <source>
        <dbReference type="ARBA" id="ARBA00004141"/>
    </source>
</evidence>
<feature type="transmembrane region" description="Helical" evidence="6">
    <location>
        <begin position="27"/>
        <end position="48"/>
    </location>
</feature>
<dbReference type="InterPro" id="IPR018108">
    <property type="entry name" value="MCP_transmembrane"/>
</dbReference>
<dbReference type="InterPro" id="IPR023395">
    <property type="entry name" value="MCP_dom_sf"/>
</dbReference>
<keyword evidence="6" id="KW-1133">Transmembrane helix</keyword>
<evidence type="ECO:0008006" key="10">
    <source>
        <dbReference type="Google" id="ProtNLM"/>
    </source>
</evidence>
<evidence type="ECO:0000256" key="5">
    <source>
        <dbReference type="RuleBase" id="RU000488"/>
    </source>
</evidence>
<keyword evidence="9" id="KW-1185">Reference proteome</keyword>
<dbReference type="Proteomes" id="UP000008827">
    <property type="component" value="Chromosome 14"/>
</dbReference>
<keyword evidence="3 4" id="KW-0472">Membrane</keyword>
<evidence type="ECO:0000256" key="4">
    <source>
        <dbReference type="PROSITE-ProRule" id="PRU00282"/>
    </source>
</evidence>
<reference evidence="7" key="3">
    <citation type="submission" date="2018-07" db="EMBL/GenBank/DDBJ databases">
        <title>WGS assembly of Glycine max.</title>
        <authorList>
            <person name="Schmutz J."/>
            <person name="Cannon S."/>
            <person name="Schlueter J."/>
            <person name="Ma J."/>
            <person name="Mitros T."/>
            <person name="Nelson W."/>
            <person name="Hyten D."/>
            <person name="Song Q."/>
            <person name="Thelen J."/>
            <person name="Cheng J."/>
            <person name="Xu D."/>
            <person name="Hellsten U."/>
            <person name="May G."/>
            <person name="Yu Y."/>
            <person name="Sakurai T."/>
            <person name="Umezawa T."/>
            <person name="Bhattacharyya M."/>
            <person name="Sandhu D."/>
            <person name="Valliyodan B."/>
            <person name="Lindquist E."/>
            <person name="Peto M."/>
            <person name="Grant D."/>
            <person name="Shu S."/>
            <person name="Goodstein D."/>
            <person name="Barry K."/>
            <person name="Futrell-Griggs M."/>
            <person name="Abernathy B."/>
            <person name="Du J."/>
            <person name="Tian Z."/>
            <person name="Zhu L."/>
            <person name="Gill N."/>
            <person name="Joshi T."/>
            <person name="Libault M."/>
            <person name="Sethuraman A."/>
            <person name="Zhang X."/>
            <person name="Shinozaki K."/>
            <person name="Nguyen H."/>
            <person name="Wing R."/>
            <person name="Cregan P."/>
            <person name="Specht J."/>
            <person name="Grimwood J."/>
            <person name="Rokhsar D."/>
            <person name="Stacey G."/>
            <person name="Shoemaker R."/>
            <person name="Jackson S."/>
        </authorList>
    </citation>
    <scope>NUCLEOTIDE SEQUENCE</scope>
    <source>
        <tissue evidence="7">Callus</tissue>
    </source>
</reference>
<dbReference type="Gene3D" id="1.50.40.10">
    <property type="entry name" value="Mitochondrial carrier domain"/>
    <property type="match status" value="1"/>
</dbReference>
<dbReference type="Pfam" id="PF00153">
    <property type="entry name" value="Mito_carr"/>
    <property type="match status" value="2"/>
</dbReference>
<dbReference type="EMBL" id="CM000847">
    <property type="protein sequence ID" value="KRH15619.1"/>
    <property type="molecule type" value="Genomic_DNA"/>
</dbReference>
<keyword evidence="5" id="KW-0813">Transport</keyword>
<gene>
    <name evidence="7" type="ORF">GLYMA_14G099800</name>
</gene>
<dbReference type="GO" id="GO:0016020">
    <property type="term" value="C:membrane"/>
    <property type="evidence" value="ECO:0007669"/>
    <property type="project" value="UniProtKB-SubCell"/>
</dbReference>
<keyword evidence="2 4" id="KW-0812">Transmembrane</keyword>
<dbReference type="SMR" id="A0A0R0GIS2"/>
<dbReference type="InParanoid" id="A0A0R0GIS2"/>
<reference evidence="7 8" key="1">
    <citation type="journal article" date="2010" name="Nature">
        <title>Genome sequence of the palaeopolyploid soybean.</title>
        <authorList>
            <person name="Schmutz J."/>
            <person name="Cannon S.B."/>
            <person name="Schlueter J."/>
            <person name="Ma J."/>
            <person name="Mitros T."/>
            <person name="Nelson W."/>
            <person name="Hyten D.L."/>
            <person name="Song Q."/>
            <person name="Thelen J.J."/>
            <person name="Cheng J."/>
            <person name="Xu D."/>
            <person name="Hellsten U."/>
            <person name="May G.D."/>
            <person name="Yu Y."/>
            <person name="Sakurai T."/>
            <person name="Umezawa T."/>
            <person name="Bhattacharyya M.K."/>
            <person name="Sandhu D."/>
            <person name="Valliyodan B."/>
            <person name="Lindquist E."/>
            <person name="Peto M."/>
            <person name="Grant D."/>
            <person name="Shu S."/>
            <person name="Goodstein D."/>
            <person name="Barry K."/>
            <person name="Futrell-Griggs M."/>
            <person name="Abernathy B."/>
            <person name="Du J."/>
            <person name="Tian Z."/>
            <person name="Zhu L."/>
            <person name="Gill N."/>
            <person name="Joshi T."/>
            <person name="Libault M."/>
            <person name="Sethuraman A."/>
            <person name="Zhang X.-C."/>
            <person name="Shinozaki K."/>
            <person name="Nguyen H.T."/>
            <person name="Wing R.A."/>
            <person name="Cregan P."/>
            <person name="Specht J."/>
            <person name="Grimwood J."/>
            <person name="Rokhsar D."/>
            <person name="Stacey G."/>
            <person name="Shoemaker R.C."/>
            <person name="Jackson S.A."/>
        </authorList>
    </citation>
    <scope>NUCLEOTIDE SEQUENCE</scope>
    <source>
        <strain evidence="8">cv. Williams 82</strain>
        <tissue evidence="7">Callus</tissue>
    </source>
</reference>
<feature type="repeat" description="Solcar" evidence="4">
    <location>
        <begin position="75"/>
        <end position="160"/>
    </location>
</feature>
<dbReference type="OMA" id="RAIMRCE"/>
<feature type="transmembrane region" description="Helical" evidence="6">
    <location>
        <begin position="159"/>
        <end position="184"/>
    </location>
</feature>
<protein>
    <recommendedName>
        <fullName evidence="10">Mitochondrial carrier protein</fullName>
    </recommendedName>
</protein>
<evidence type="ECO:0000256" key="6">
    <source>
        <dbReference type="SAM" id="Phobius"/>
    </source>
</evidence>
<name>A0A0R0GIS2_SOYBN</name>
<proteinExistence type="inferred from homology"/>
<comment type="subcellular location">
    <subcellularLocation>
        <location evidence="1">Membrane</location>
        <topology evidence="1">Multi-pass membrane protein</topology>
    </subcellularLocation>
</comment>
<feature type="repeat" description="Solcar" evidence="4">
    <location>
        <begin position="161"/>
        <end position="257"/>
    </location>
</feature>
<sequence length="267" mass="29595">MYSISESQTQSYAPKEIEWHMLDKSKFFFLGASLFSALSAALYPAVVLKTRQQVSSAKVSCGNMSRAIMRCEGFRGFGTSLMGTISARALHIFRMPAQLLWTPVDVVSQRLMCYRNGFEALRKILGVDGPRGFYRGFGVSIVTYVPSNAVWWASYSMVVVVIVGVQWLSAVMASGVSAVVAMPLDSIKTMWMLHKLQVLDSEEIKGQRRSLTLVQVVRNSVKKGGILGCYKGLGPRWASMSMSAATMITTYEFLKRVSAKNLDRLTV</sequence>
<comment type="similarity">
    <text evidence="5">Belongs to the mitochondrial carrier (TC 2.A.29) family.</text>
</comment>
<accession>A0A0R0GIS2</accession>
<dbReference type="Gramene" id="KRH15619">
    <property type="protein sequence ID" value="KRH15619"/>
    <property type="gene ID" value="GLYMA_14G099800"/>
</dbReference>
<evidence type="ECO:0000313" key="8">
    <source>
        <dbReference type="EnsemblPlants" id="KRH15619"/>
    </source>
</evidence>
<evidence type="ECO:0000256" key="3">
    <source>
        <dbReference type="ARBA" id="ARBA00023136"/>
    </source>
</evidence>
<dbReference type="PANTHER" id="PTHR46080:SF4">
    <property type="entry name" value="MITOCHONDRIAL CARRIER PROTEIN, EXPRESSED"/>
    <property type="match status" value="1"/>
</dbReference>